<dbReference type="AlphaFoldDB" id="A0A0P0FR74"/>
<evidence type="ECO:0000313" key="6">
    <source>
        <dbReference type="Proteomes" id="UP000284785"/>
    </source>
</evidence>
<dbReference type="GeneID" id="75115201"/>
<evidence type="ECO:0000313" key="4">
    <source>
        <dbReference type="EMBL" id="MDC2239534.1"/>
    </source>
</evidence>
<evidence type="ECO:0000313" key="3">
    <source>
        <dbReference type="EMBL" id="KAB4478861.1"/>
    </source>
</evidence>
<protein>
    <submittedName>
        <fullName evidence="5">DUF3408 domain-containing protein</fullName>
    </submittedName>
</protein>
<dbReference type="Proteomes" id="UP001217776">
    <property type="component" value="Unassembled WGS sequence"/>
</dbReference>
<dbReference type="Proteomes" id="UP000284785">
    <property type="component" value="Unassembled WGS sequence"/>
</dbReference>
<gene>
    <name evidence="5" type="ORF">DW780_14240</name>
    <name evidence="3" type="ORF">GAN91_18810</name>
    <name evidence="2" type="ORF">GAO51_25380</name>
    <name evidence="4" type="ORF">PO127_27740</name>
</gene>
<dbReference type="Proteomes" id="UP000436858">
    <property type="component" value="Unassembled WGS sequence"/>
</dbReference>
<name>A0A0P0FR74_BACT4</name>
<dbReference type="EMBL" id="JAQNVG010000113">
    <property type="protein sequence ID" value="MDC2239534.1"/>
    <property type="molecule type" value="Genomic_DNA"/>
</dbReference>
<accession>A0A0P0FR74</accession>
<organism evidence="5 6">
    <name type="scientific">Bacteroides thetaiotaomicron</name>
    <dbReference type="NCBI Taxonomy" id="818"/>
    <lineage>
        <taxon>Bacteria</taxon>
        <taxon>Pseudomonadati</taxon>
        <taxon>Bacteroidota</taxon>
        <taxon>Bacteroidia</taxon>
        <taxon>Bacteroidales</taxon>
        <taxon>Bacteroidaceae</taxon>
        <taxon>Bacteroides</taxon>
    </lineage>
</organism>
<comment type="caution">
    <text evidence="5">The sequence shown here is derived from an EMBL/GenBank/DDBJ whole genome shotgun (WGS) entry which is preliminary data.</text>
</comment>
<dbReference type="KEGG" id="btho:Btheta7330_04329"/>
<dbReference type="Pfam" id="PF11888">
    <property type="entry name" value="DUF3408"/>
    <property type="match status" value="1"/>
</dbReference>
<reference evidence="4" key="3">
    <citation type="submission" date="2022-10" db="EMBL/GenBank/DDBJ databases">
        <title>Human gut microbiome strain richness.</title>
        <authorList>
            <person name="Chen-Liaw A."/>
        </authorList>
    </citation>
    <scope>NUCLEOTIDE SEQUENCE</scope>
    <source>
        <strain evidence="4">1001283st1_A3_1001283B150304_161114</strain>
    </source>
</reference>
<accession>C6IT08</accession>
<feature type="region of interest" description="Disordered" evidence="1">
    <location>
        <begin position="36"/>
        <end position="55"/>
    </location>
</feature>
<dbReference type="InterPro" id="IPR021823">
    <property type="entry name" value="DUF3408"/>
</dbReference>
<dbReference type="Proteomes" id="UP000440614">
    <property type="component" value="Unassembled WGS sequence"/>
</dbReference>
<evidence type="ECO:0000313" key="2">
    <source>
        <dbReference type="EMBL" id="KAB4305622.1"/>
    </source>
</evidence>
<sequence length="136" mass="15604">MDSIERKKTKPYNINEKEILDIVAAKGSYLSSISENLEEVPPHKESSSRAESKKTITDEEVKKYIEALLNNFSSNRRKPLHIDAQVYECISDIVWAVRRKDFTVSGVISRILVEHIKENAGMIKKITGRDYKLLQP</sequence>
<feature type="compositionally biased region" description="Basic and acidic residues" evidence="1">
    <location>
        <begin position="40"/>
        <end position="55"/>
    </location>
</feature>
<evidence type="ECO:0000313" key="5">
    <source>
        <dbReference type="EMBL" id="RHD87125.1"/>
    </source>
</evidence>
<evidence type="ECO:0000256" key="1">
    <source>
        <dbReference type="SAM" id="MobiDB-lite"/>
    </source>
</evidence>
<dbReference type="EMBL" id="QSJP01000012">
    <property type="protein sequence ID" value="RHD87125.1"/>
    <property type="molecule type" value="Genomic_DNA"/>
</dbReference>
<reference evidence="7 8" key="2">
    <citation type="journal article" date="2019" name="Nat. Med.">
        <title>A library of human gut bacterial isolates paired with longitudinal multiomics data enables mechanistic microbiome research.</title>
        <authorList>
            <person name="Poyet M."/>
            <person name="Groussin M."/>
            <person name="Gibbons S.M."/>
            <person name="Avila-Pacheco J."/>
            <person name="Jiang X."/>
            <person name="Kearney S.M."/>
            <person name="Perrotta A.R."/>
            <person name="Berdy B."/>
            <person name="Zhao S."/>
            <person name="Lieberman T.D."/>
            <person name="Swanson P.K."/>
            <person name="Smith M."/>
            <person name="Roesemann S."/>
            <person name="Alexander J.E."/>
            <person name="Rich S.A."/>
            <person name="Livny J."/>
            <person name="Vlamakis H."/>
            <person name="Clish C."/>
            <person name="Bullock K."/>
            <person name="Deik A."/>
            <person name="Scott J."/>
            <person name="Pierce K.A."/>
            <person name="Xavier R.J."/>
            <person name="Alm E.J."/>
        </authorList>
    </citation>
    <scope>NUCLEOTIDE SEQUENCE [LARGE SCALE GENOMIC DNA]</scope>
    <source>
        <strain evidence="3 7">BIOML-A162</strain>
        <strain evidence="2 8">BIOML-A188</strain>
    </source>
</reference>
<proteinExistence type="predicted"/>
<reference evidence="5 6" key="1">
    <citation type="submission" date="2018-08" db="EMBL/GenBank/DDBJ databases">
        <title>A genome reference for cultivated species of the human gut microbiota.</title>
        <authorList>
            <person name="Zou Y."/>
            <person name="Xue W."/>
            <person name="Luo G."/>
        </authorList>
    </citation>
    <scope>NUCLEOTIDE SEQUENCE [LARGE SCALE GENOMIC DNA]</scope>
    <source>
        <strain evidence="5 6">AM30-26</strain>
    </source>
</reference>
<evidence type="ECO:0000313" key="7">
    <source>
        <dbReference type="Proteomes" id="UP000436858"/>
    </source>
</evidence>
<dbReference type="RefSeq" id="WP_005681501.1">
    <property type="nucleotide sequence ID" value="NZ_BAABXH010000001.1"/>
</dbReference>
<evidence type="ECO:0000313" key="8">
    <source>
        <dbReference type="Proteomes" id="UP000440614"/>
    </source>
</evidence>
<dbReference type="EMBL" id="WCRY01000020">
    <property type="protein sequence ID" value="KAB4478861.1"/>
    <property type="molecule type" value="Genomic_DNA"/>
</dbReference>
<dbReference type="EMBL" id="WCSY01000035">
    <property type="protein sequence ID" value="KAB4305622.1"/>
    <property type="molecule type" value="Genomic_DNA"/>
</dbReference>